<dbReference type="EMBL" id="BMAW01066146">
    <property type="protein sequence ID" value="GFT53674.1"/>
    <property type="molecule type" value="Genomic_DNA"/>
</dbReference>
<accession>A0A8X6P853</accession>
<name>A0A8X6P853_NEPPI</name>
<gene>
    <name evidence="1" type="ORF">NPIL_648871</name>
</gene>
<proteinExistence type="predicted"/>
<dbReference type="AlphaFoldDB" id="A0A8X6P853"/>
<evidence type="ECO:0000313" key="2">
    <source>
        <dbReference type="Proteomes" id="UP000887013"/>
    </source>
</evidence>
<dbReference type="Proteomes" id="UP000887013">
    <property type="component" value="Unassembled WGS sequence"/>
</dbReference>
<comment type="caution">
    <text evidence="1">The sequence shown here is derived from an EMBL/GenBank/DDBJ whole genome shotgun (WGS) entry which is preliminary data.</text>
</comment>
<evidence type="ECO:0000313" key="1">
    <source>
        <dbReference type="EMBL" id="GFT53674.1"/>
    </source>
</evidence>
<organism evidence="1 2">
    <name type="scientific">Nephila pilipes</name>
    <name type="common">Giant wood spider</name>
    <name type="synonym">Nephila maculata</name>
    <dbReference type="NCBI Taxonomy" id="299642"/>
    <lineage>
        <taxon>Eukaryota</taxon>
        <taxon>Metazoa</taxon>
        <taxon>Ecdysozoa</taxon>
        <taxon>Arthropoda</taxon>
        <taxon>Chelicerata</taxon>
        <taxon>Arachnida</taxon>
        <taxon>Araneae</taxon>
        <taxon>Araneomorphae</taxon>
        <taxon>Entelegynae</taxon>
        <taxon>Araneoidea</taxon>
        <taxon>Nephilidae</taxon>
        <taxon>Nephila</taxon>
    </lineage>
</organism>
<protein>
    <submittedName>
        <fullName evidence="1">Uncharacterized protein</fullName>
    </submittedName>
</protein>
<reference evidence="1" key="1">
    <citation type="submission" date="2020-08" db="EMBL/GenBank/DDBJ databases">
        <title>Multicomponent nature underlies the extraordinary mechanical properties of spider dragline silk.</title>
        <authorList>
            <person name="Kono N."/>
            <person name="Nakamura H."/>
            <person name="Mori M."/>
            <person name="Yoshida Y."/>
            <person name="Ohtoshi R."/>
            <person name="Malay A.D."/>
            <person name="Moran D.A.P."/>
            <person name="Tomita M."/>
            <person name="Numata K."/>
            <person name="Arakawa K."/>
        </authorList>
    </citation>
    <scope>NUCLEOTIDE SEQUENCE</scope>
</reference>
<keyword evidence="2" id="KW-1185">Reference proteome</keyword>
<sequence length="104" mass="11762">MQVSICIGANQWITNVSCIIQGGDFEFHRSREDFPGRFYFWTAPRKKKDNSWFLPSMVEPRGGVIKGCFCDQSDALSFSLCRSQGVKVFIYSLFAVSCSLPFGD</sequence>